<evidence type="ECO:0000313" key="2">
    <source>
        <dbReference type="Proteomes" id="UP000022447"/>
    </source>
</evidence>
<evidence type="ECO:0000313" key="1">
    <source>
        <dbReference type="EMBL" id="ETX13360.1"/>
    </source>
</evidence>
<comment type="caution">
    <text evidence="1">The sequence shown here is derived from an EMBL/GenBank/DDBJ whole genome shotgun (WGS) entry which is preliminary data.</text>
</comment>
<sequence length="34" mass="3896">MNQNLEAKASVSLINSTAEFFDDTQYGIDIAWRF</sequence>
<proteinExistence type="predicted"/>
<gene>
    <name evidence="1" type="ORF">OCH239_10985</name>
</gene>
<organism evidence="1 2">
    <name type="scientific">Roseivivax halodurans JCM 10272</name>
    <dbReference type="NCBI Taxonomy" id="1449350"/>
    <lineage>
        <taxon>Bacteria</taxon>
        <taxon>Pseudomonadati</taxon>
        <taxon>Pseudomonadota</taxon>
        <taxon>Alphaproteobacteria</taxon>
        <taxon>Rhodobacterales</taxon>
        <taxon>Roseobacteraceae</taxon>
        <taxon>Roseivivax</taxon>
    </lineage>
</organism>
<reference evidence="1 2" key="1">
    <citation type="submission" date="2014-01" db="EMBL/GenBank/DDBJ databases">
        <title>Roseivivax halodurans JCM 10272 Genome Sequencing.</title>
        <authorList>
            <person name="Lai Q."/>
            <person name="Li G."/>
            <person name="Shao Z."/>
        </authorList>
    </citation>
    <scope>NUCLEOTIDE SEQUENCE [LARGE SCALE GENOMIC DNA]</scope>
    <source>
        <strain evidence="1 2">JCM 10272</strain>
    </source>
</reference>
<protein>
    <submittedName>
        <fullName evidence="1">Uncharacterized protein</fullName>
    </submittedName>
</protein>
<dbReference type="EMBL" id="JALZ01000029">
    <property type="protein sequence ID" value="ETX13360.1"/>
    <property type="molecule type" value="Genomic_DNA"/>
</dbReference>
<dbReference type="Proteomes" id="UP000022447">
    <property type="component" value="Unassembled WGS sequence"/>
</dbReference>
<name>X7EBX7_9RHOB</name>
<keyword evidence="2" id="KW-1185">Reference proteome</keyword>
<dbReference type="AlphaFoldDB" id="X7EBX7"/>
<accession>X7EBX7</accession>